<name>A0A4V6DTA3_9PEZI</name>
<feature type="compositionally biased region" description="Basic and acidic residues" evidence="1">
    <location>
        <begin position="195"/>
        <end position="208"/>
    </location>
</feature>
<reference evidence="2 3" key="1">
    <citation type="submission" date="2018-02" db="EMBL/GenBank/DDBJ databases">
        <title>Draft genome sequences of Elsinoe sp., causing black scab on jojoba.</title>
        <authorList>
            <person name="Stodart B."/>
            <person name="Jeffress S."/>
            <person name="Ash G."/>
            <person name="Arun Chinnappa K."/>
        </authorList>
    </citation>
    <scope>NUCLEOTIDE SEQUENCE [LARGE SCALE GENOMIC DNA]</scope>
    <source>
        <strain evidence="2 3">Hillstone_2</strain>
    </source>
</reference>
<organism evidence="2 3">
    <name type="scientific">Elsinoe australis</name>
    <dbReference type="NCBI Taxonomy" id="40998"/>
    <lineage>
        <taxon>Eukaryota</taxon>
        <taxon>Fungi</taxon>
        <taxon>Dikarya</taxon>
        <taxon>Ascomycota</taxon>
        <taxon>Pezizomycotina</taxon>
        <taxon>Dothideomycetes</taxon>
        <taxon>Dothideomycetidae</taxon>
        <taxon>Myriangiales</taxon>
        <taxon>Elsinoaceae</taxon>
        <taxon>Elsinoe</taxon>
    </lineage>
</organism>
<evidence type="ECO:0000313" key="2">
    <source>
        <dbReference type="EMBL" id="TKX19782.1"/>
    </source>
</evidence>
<evidence type="ECO:0000313" key="3">
    <source>
        <dbReference type="Proteomes" id="UP000308133"/>
    </source>
</evidence>
<accession>A0A4V6DTA3</accession>
<feature type="region of interest" description="Disordered" evidence="1">
    <location>
        <begin position="1"/>
        <end position="49"/>
    </location>
</feature>
<evidence type="ECO:0000256" key="1">
    <source>
        <dbReference type="SAM" id="MobiDB-lite"/>
    </source>
</evidence>
<dbReference type="EMBL" id="PTQR01000106">
    <property type="protein sequence ID" value="TKX19782.1"/>
    <property type="molecule type" value="Genomic_DNA"/>
</dbReference>
<feature type="region of interest" description="Disordered" evidence="1">
    <location>
        <begin position="132"/>
        <end position="208"/>
    </location>
</feature>
<dbReference type="AlphaFoldDB" id="A0A4V6DTA3"/>
<protein>
    <submittedName>
        <fullName evidence="2">Uncharacterized protein</fullName>
    </submittedName>
</protein>
<comment type="caution">
    <text evidence="2">The sequence shown here is derived from an EMBL/GenBank/DDBJ whole genome shotgun (WGS) entry which is preliminary data.</text>
</comment>
<gene>
    <name evidence="2" type="ORF">C1H76_7980</name>
</gene>
<sequence>MGAPTSGGERTYDTVPVRHNGFTDEPTATPYGNYGNYGTEDGRETYGNPEAYRDYENYGGRGLARGEVQGQWGDEVDERGEHVLDPALGVAVDPTLDAPVTSTEVVTGDSNHGTGDFGNGAGGDTFVLDPALESMGKETHTVDTGNTGARPIATGEGSLDPALGSSTGHPSLQDSKSRKRPPEAMDETSSSSRGEGADGLEKRSDIPS</sequence>
<feature type="compositionally biased region" description="Polar residues" evidence="1">
    <location>
        <begin position="164"/>
        <end position="174"/>
    </location>
</feature>
<dbReference type="Proteomes" id="UP000308133">
    <property type="component" value="Unassembled WGS sequence"/>
</dbReference>
<proteinExistence type="predicted"/>